<evidence type="ECO:0000256" key="5">
    <source>
        <dbReference type="ARBA" id="ARBA00023136"/>
    </source>
</evidence>
<feature type="transmembrane region" description="Helical" evidence="6">
    <location>
        <begin position="178"/>
        <end position="199"/>
    </location>
</feature>
<accession>Q2SQG5</accession>
<dbReference type="GO" id="GO:0033228">
    <property type="term" value="P:cysteine export across plasma membrane"/>
    <property type="evidence" value="ECO:0007669"/>
    <property type="project" value="TreeGrafter"/>
</dbReference>
<dbReference type="GO" id="GO:0005886">
    <property type="term" value="C:plasma membrane"/>
    <property type="evidence" value="ECO:0007669"/>
    <property type="project" value="UniProtKB-SubCell"/>
</dbReference>
<keyword evidence="8" id="KW-1185">Reference proteome</keyword>
<evidence type="ECO:0000313" key="7">
    <source>
        <dbReference type="EMBL" id="ABC27109.1"/>
    </source>
</evidence>
<dbReference type="STRING" id="349521.HCH_00192"/>
<dbReference type="PANTHER" id="PTHR30086">
    <property type="entry name" value="ARGININE EXPORTER PROTEIN ARGO"/>
    <property type="match status" value="1"/>
</dbReference>
<dbReference type="AlphaFoldDB" id="Q2SQG5"/>
<evidence type="ECO:0000256" key="4">
    <source>
        <dbReference type="ARBA" id="ARBA00022989"/>
    </source>
</evidence>
<proteinExistence type="predicted"/>
<dbReference type="Proteomes" id="UP000000238">
    <property type="component" value="Chromosome"/>
</dbReference>
<feature type="transmembrane region" description="Helical" evidence="6">
    <location>
        <begin position="38"/>
        <end position="64"/>
    </location>
</feature>
<dbReference type="KEGG" id="hch:HCH_00192"/>
<dbReference type="GO" id="GO:0015171">
    <property type="term" value="F:amino acid transmembrane transporter activity"/>
    <property type="evidence" value="ECO:0007669"/>
    <property type="project" value="TreeGrafter"/>
</dbReference>
<keyword evidence="4 6" id="KW-1133">Transmembrane helix</keyword>
<protein>
    <submittedName>
        <fullName evidence="7">Putative threonine efflux protein</fullName>
    </submittedName>
</protein>
<evidence type="ECO:0000256" key="6">
    <source>
        <dbReference type="SAM" id="Phobius"/>
    </source>
</evidence>
<name>Q2SQG5_HAHCH</name>
<dbReference type="PANTHER" id="PTHR30086:SF20">
    <property type="entry name" value="ARGININE EXPORTER PROTEIN ARGO-RELATED"/>
    <property type="match status" value="1"/>
</dbReference>
<feature type="transmembrane region" description="Helical" evidence="6">
    <location>
        <begin position="141"/>
        <end position="166"/>
    </location>
</feature>
<evidence type="ECO:0000313" key="8">
    <source>
        <dbReference type="Proteomes" id="UP000000238"/>
    </source>
</evidence>
<reference evidence="7 8" key="1">
    <citation type="journal article" date="2005" name="Nucleic Acids Res.">
        <title>Genomic blueprint of Hahella chejuensis, a marine microbe producing an algicidal agent.</title>
        <authorList>
            <person name="Jeong H."/>
            <person name="Yim J.H."/>
            <person name="Lee C."/>
            <person name="Choi S.-H."/>
            <person name="Park Y.K."/>
            <person name="Yoon S.H."/>
            <person name="Hur C.-G."/>
            <person name="Kang H.-Y."/>
            <person name="Kim D."/>
            <person name="Lee H.H."/>
            <person name="Park K.H."/>
            <person name="Park S.-H."/>
            <person name="Park H.-S."/>
            <person name="Lee H.K."/>
            <person name="Oh T.K."/>
            <person name="Kim J.F."/>
        </authorList>
    </citation>
    <scope>NUCLEOTIDE SEQUENCE [LARGE SCALE GENOMIC DNA]</scope>
    <source>
        <strain evidence="7 8">KCTC 2396</strain>
    </source>
</reference>
<dbReference type="EMBL" id="CP000155">
    <property type="protein sequence ID" value="ABC27109.1"/>
    <property type="molecule type" value="Genomic_DNA"/>
</dbReference>
<keyword evidence="5 6" id="KW-0472">Membrane</keyword>
<keyword evidence="2" id="KW-1003">Cell membrane</keyword>
<dbReference type="RefSeq" id="WP_011394186.1">
    <property type="nucleotide sequence ID" value="NC_007645.1"/>
</dbReference>
<dbReference type="OrthoDB" id="9812084at2"/>
<dbReference type="InterPro" id="IPR001123">
    <property type="entry name" value="LeuE-type"/>
</dbReference>
<keyword evidence="3 6" id="KW-0812">Transmembrane</keyword>
<evidence type="ECO:0000256" key="1">
    <source>
        <dbReference type="ARBA" id="ARBA00004651"/>
    </source>
</evidence>
<evidence type="ECO:0000256" key="3">
    <source>
        <dbReference type="ARBA" id="ARBA00022692"/>
    </source>
</evidence>
<evidence type="ECO:0000256" key="2">
    <source>
        <dbReference type="ARBA" id="ARBA00022475"/>
    </source>
</evidence>
<dbReference type="HOGENOM" id="CLU_079569_1_0_6"/>
<feature type="transmembrane region" description="Helical" evidence="6">
    <location>
        <begin position="71"/>
        <end position="89"/>
    </location>
</feature>
<sequence length="204" mass="21925">MELFFAVLLFAVSTTVTPGPNNIMVMASGVNFGVRRTLPHFLGICLGFPSMVAAVGLGLGTIFAQAPALHVIVKVVGVTYMLYLAWKIAMTDTSIRADKDVRPMTFWQAAVFQWVNPKAWIMAIGAVAAFTTVSGDMNAQVAVIALAFLSVSFPCVGVWMLGGAILQKVLTRPRQQRVFNLTMSFLLVASIMPMIAANLSDAPV</sequence>
<dbReference type="eggNOG" id="COG1280">
    <property type="taxonomic scope" value="Bacteria"/>
</dbReference>
<gene>
    <name evidence="7" type="ordered locus">HCH_00192</name>
</gene>
<dbReference type="Pfam" id="PF01810">
    <property type="entry name" value="LysE"/>
    <property type="match status" value="1"/>
</dbReference>
<comment type="subcellular location">
    <subcellularLocation>
        <location evidence="1">Cell membrane</location>
        <topology evidence="1">Multi-pass membrane protein</topology>
    </subcellularLocation>
</comment>
<organism evidence="7 8">
    <name type="scientific">Hahella chejuensis (strain KCTC 2396)</name>
    <dbReference type="NCBI Taxonomy" id="349521"/>
    <lineage>
        <taxon>Bacteria</taxon>
        <taxon>Pseudomonadati</taxon>
        <taxon>Pseudomonadota</taxon>
        <taxon>Gammaproteobacteria</taxon>
        <taxon>Oceanospirillales</taxon>
        <taxon>Hahellaceae</taxon>
        <taxon>Hahella</taxon>
    </lineage>
</organism>